<keyword evidence="1" id="KW-0812">Transmembrane</keyword>
<dbReference type="GO" id="GO:0016878">
    <property type="term" value="F:acid-thiol ligase activity"/>
    <property type="evidence" value="ECO:0007669"/>
    <property type="project" value="UniProtKB-ARBA"/>
</dbReference>
<dbReference type="HOGENOM" id="CLU_000022_59_7_11"/>
<dbReference type="InterPro" id="IPR050237">
    <property type="entry name" value="ATP-dep_AMP-bd_enzyme"/>
</dbReference>
<gene>
    <name evidence="4" type="ORF">HMPREF0762_00417</name>
</gene>
<dbReference type="PROSITE" id="PS00455">
    <property type="entry name" value="AMP_BINDING"/>
    <property type="match status" value="1"/>
</dbReference>
<keyword evidence="5" id="KW-1185">Reference proteome</keyword>
<dbReference type="EMBL" id="ACUX02000005">
    <property type="protein sequence ID" value="EEZ61783.1"/>
    <property type="molecule type" value="Genomic_DNA"/>
</dbReference>
<dbReference type="InterPro" id="IPR025110">
    <property type="entry name" value="AMP-bd_C"/>
</dbReference>
<keyword evidence="1" id="KW-0472">Membrane</keyword>
<evidence type="ECO:0000256" key="1">
    <source>
        <dbReference type="SAM" id="Phobius"/>
    </source>
</evidence>
<feature type="domain" description="AMP-dependent synthetase/ligase" evidence="2">
    <location>
        <begin position="14"/>
        <end position="375"/>
    </location>
</feature>
<name>D0WF99_SLAES</name>
<evidence type="ECO:0000313" key="4">
    <source>
        <dbReference type="EMBL" id="EEZ61783.1"/>
    </source>
</evidence>
<dbReference type="Pfam" id="PF00501">
    <property type="entry name" value="AMP-binding"/>
    <property type="match status" value="1"/>
</dbReference>
<evidence type="ECO:0000259" key="2">
    <source>
        <dbReference type="Pfam" id="PF00501"/>
    </source>
</evidence>
<dbReference type="SUPFAM" id="SSF56801">
    <property type="entry name" value="Acetyl-CoA synthetase-like"/>
    <property type="match status" value="1"/>
</dbReference>
<evidence type="ECO:0000313" key="5">
    <source>
        <dbReference type="Proteomes" id="UP000006001"/>
    </source>
</evidence>
<dbReference type="STRING" id="649764.HMPREF0762_00417"/>
<dbReference type="Gene3D" id="3.30.300.30">
    <property type="match status" value="1"/>
</dbReference>
<reference evidence="4" key="1">
    <citation type="submission" date="2009-10" db="EMBL/GenBank/DDBJ databases">
        <authorList>
            <person name="Weinstock G."/>
            <person name="Sodergren E."/>
            <person name="Clifton S."/>
            <person name="Fulton L."/>
            <person name="Fulton B."/>
            <person name="Courtney L."/>
            <person name="Fronick C."/>
            <person name="Harrison M."/>
            <person name="Strong C."/>
            <person name="Farmer C."/>
            <person name="Delahaunty K."/>
            <person name="Markovic C."/>
            <person name="Hall O."/>
            <person name="Minx P."/>
            <person name="Tomlinson C."/>
            <person name="Mitreva M."/>
            <person name="Nelson J."/>
            <person name="Hou S."/>
            <person name="Wollam A."/>
            <person name="Pepin K.H."/>
            <person name="Johnson M."/>
            <person name="Bhonagiri V."/>
            <person name="Nash W.E."/>
            <person name="Warren W."/>
            <person name="Chinwalla A."/>
            <person name="Mardis E.R."/>
            <person name="Wilson R.K."/>
        </authorList>
    </citation>
    <scope>NUCLEOTIDE SEQUENCE [LARGE SCALE GENOMIC DNA]</scope>
    <source>
        <strain evidence="4">ATCC 700122</strain>
    </source>
</reference>
<dbReference type="AlphaFoldDB" id="D0WF99"/>
<dbReference type="PANTHER" id="PTHR43767:SF1">
    <property type="entry name" value="NONRIBOSOMAL PEPTIDE SYNTHASE PES1 (EUROFUNG)-RELATED"/>
    <property type="match status" value="1"/>
</dbReference>
<dbReference type="RefSeq" id="WP_006361669.1">
    <property type="nucleotide sequence ID" value="NZ_GG700630.1"/>
</dbReference>
<dbReference type="InterPro" id="IPR000873">
    <property type="entry name" value="AMP-dep_synth/lig_dom"/>
</dbReference>
<dbReference type="InterPro" id="IPR020845">
    <property type="entry name" value="AMP-binding_CS"/>
</dbReference>
<dbReference type="PANTHER" id="PTHR43767">
    <property type="entry name" value="LONG-CHAIN-FATTY-ACID--COA LIGASE"/>
    <property type="match status" value="1"/>
</dbReference>
<comment type="caution">
    <text evidence="4">The sequence shown here is derived from an EMBL/GenBank/DDBJ whole genome shotgun (WGS) entry which is preliminary data.</text>
</comment>
<dbReference type="Gene3D" id="3.40.50.980">
    <property type="match status" value="2"/>
</dbReference>
<protein>
    <submittedName>
        <fullName evidence="4">(2,3-dihydroxybenzoyl)adenylate synthase</fullName>
    </submittedName>
</protein>
<feature type="domain" description="AMP-binding enzyme C-terminal" evidence="3">
    <location>
        <begin position="425"/>
        <end position="499"/>
    </location>
</feature>
<dbReference type="OrthoDB" id="9803968at2"/>
<proteinExistence type="predicted"/>
<dbReference type="GeneID" id="85007061"/>
<evidence type="ECO:0000259" key="3">
    <source>
        <dbReference type="Pfam" id="PF13193"/>
    </source>
</evidence>
<dbReference type="InterPro" id="IPR045851">
    <property type="entry name" value="AMP-bd_C_sf"/>
</dbReference>
<feature type="transmembrane region" description="Helical" evidence="1">
    <location>
        <begin position="69"/>
        <end position="91"/>
    </location>
</feature>
<sequence length="514" mass="56458">MEREWETETLVGLLERTAASFGERTAVVDRFERMTYAELLDASKRIAGFFFAHSIEKGDRVIVQMPNSVMFEVVCFALFSLGALPVFILPMHREHVIEALCEASQPKAYVTSQDSLDRECYAIGARMLERCGSLERLFTDVQLRNELSSGRVVECDIESPKPGDVAFLSLSGGTTGIPKLIGRTNGAYSYNALITARHCRMDADSVMLTAIPAAHNFALGTPGMIGTVLVGGKNVMCEYPSPLEILDWIGREQVTIASFVPTVSSLCVRYRSIDASDDIGSLQYFLVGGSVFSPVQAREAEAAFEARLVQVYGMAEGMTFLTDLDAPDDVRYGSQGRPRSPEDVFRIVDEDFADVEDGVEGEVIVKGPYTIKRYFGDVPANESSFRDGFYRPGDKGLRLPSGDIRITGRVHEQINRAGEKIMPSEVEDVLMGMDAVSECAVVGVADEVLGTAICAFYIGERDIELVEAAAYMRSRHMEDCCIPDQLQRLDSWPLTAVGKIDREGLKEAAVHGGK</sequence>
<dbReference type="Gene3D" id="2.30.38.10">
    <property type="entry name" value="Luciferase, Domain 3"/>
    <property type="match status" value="1"/>
</dbReference>
<dbReference type="Pfam" id="PF13193">
    <property type="entry name" value="AMP-binding_C"/>
    <property type="match status" value="1"/>
</dbReference>
<keyword evidence="1" id="KW-1133">Transmembrane helix</keyword>
<organism evidence="4 5">
    <name type="scientific">Slackia exigua (strain ATCC 700122 / DSM 15923 / CIP 105133 / JCM 11022 / KCTC 5966 / S-7)</name>
    <dbReference type="NCBI Taxonomy" id="649764"/>
    <lineage>
        <taxon>Bacteria</taxon>
        <taxon>Bacillati</taxon>
        <taxon>Actinomycetota</taxon>
        <taxon>Coriobacteriia</taxon>
        <taxon>Eggerthellales</taxon>
        <taxon>Eggerthellaceae</taxon>
        <taxon>Slackia</taxon>
    </lineage>
</organism>
<dbReference type="eggNOG" id="COG1021">
    <property type="taxonomic scope" value="Bacteria"/>
</dbReference>
<accession>D0WF99</accession>
<dbReference type="Proteomes" id="UP000006001">
    <property type="component" value="Unassembled WGS sequence"/>
</dbReference>